<comment type="caution">
    <text evidence="2">The sequence shown here is derived from an EMBL/GenBank/DDBJ whole genome shotgun (WGS) entry which is preliminary data.</text>
</comment>
<proteinExistence type="predicted"/>
<feature type="compositionally biased region" description="Basic residues" evidence="1">
    <location>
        <begin position="1"/>
        <end position="11"/>
    </location>
</feature>
<evidence type="ECO:0000313" key="3">
    <source>
        <dbReference type="Proteomes" id="UP000265520"/>
    </source>
</evidence>
<dbReference type="EMBL" id="LXQA010706978">
    <property type="protein sequence ID" value="MCI67013.1"/>
    <property type="molecule type" value="Genomic_DNA"/>
</dbReference>
<keyword evidence="3" id="KW-1185">Reference proteome</keyword>
<reference evidence="2 3" key="1">
    <citation type="journal article" date="2018" name="Front. Plant Sci.">
        <title>Red Clover (Trifolium pratense) and Zigzag Clover (T. medium) - A Picture of Genomic Similarities and Differences.</title>
        <authorList>
            <person name="Dluhosova J."/>
            <person name="Istvanek J."/>
            <person name="Nedelnik J."/>
            <person name="Repkova J."/>
        </authorList>
    </citation>
    <scope>NUCLEOTIDE SEQUENCE [LARGE SCALE GENOMIC DNA]</scope>
    <source>
        <strain evidence="3">cv. 10/8</strain>
        <tissue evidence="2">Leaf</tissue>
    </source>
</reference>
<evidence type="ECO:0000256" key="1">
    <source>
        <dbReference type="SAM" id="MobiDB-lite"/>
    </source>
</evidence>
<protein>
    <submittedName>
        <fullName evidence="2">Uncharacterized protein</fullName>
    </submittedName>
</protein>
<organism evidence="2 3">
    <name type="scientific">Trifolium medium</name>
    <dbReference type="NCBI Taxonomy" id="97028"/>
    <lineage>
        <taxon>Eukaryota</taxon>
        <taxon>Viridiplantae</taxon>
        <taxon>Streptophyta</taxon>
        <taxon>Embryophyta</taxon>
        <taxon>Tracheophyta</taxon>
        <taxon>Spermatophyta</taxon>
        <taxon>Magnoliopsida</taxon>
        <taxon>eudicotyledons</taxon>
        <taxon>Gunneridae</taxon>
        <taxon>Pentapetalae</taxon>
        <taxon>rosids</taxon>
        <taxon>fabids</taxon>
        <taxon>Fabales</taxon>
        <taxon>Fabaceae</taxon>
        <taxon>Papilionoideae</taxon>
        <taxon>50 kb inversion clade</taxon>
        <taxon>NPAAA clade</taxon>
        <taxon>Hologalegina</taxon>
        <taxon>IRL clade</taxon>
        <taxon>Trifolieae</taxon>
        <taxon>Trifolium</taxon>
    </lineage>
</organism>
<sequence>MVPKTPKHHQRDHPDNEGGSGKSRVAVNTIAGGFSGGGDSSSARKCYARQT</sequence>
<feature type="region of interest" description="Disordered" evidence="1">
    <location>
        <begin position="1"/>
        <end position="51"/>
    </location>
</feature>
<feature type="non-terminal residue" evidence="2">
    <location>
        <position position="51"/>
    </location>
</feature>
<evidence type="ECO:0000313" key="2">
    <source>
        <dbReference type="EMBL" id="MCI67013.1"/>
    </source>
</evidence>
<dbReference type="Proteomes" id="UP000265520">
    <property type="component" value="Unassembled WGS sequence"/>
</dbReference>
<accession>A0A392U0P1</accession>
<dbReference type="AlphaFoldDB" id="A0A392U0P1"/>
<name>A0A392U0P1_9FABA</name>